<proteinExistence type="inferred from homology"/>
<keyword evidence="3" id="KW-0547">Nucleotide-binding</keyword>
<dbReference type="SMART" id="SM00788">
    <property type="entry name" value="Adenylsucc_synt"/>
    <property type="match status" value="1"/>
</dbReference>
<evidence type="ECO:0000313" key="7">
    <source>
        <dbReference type="EMBL" id="CAB4143716.1"/>
    </source>
</evidence>
<dbReference type="HAMAP" id="MF_00011">
    <property type="entry name" value="Adenylosucc_synth"/>
    <property type="match status" value="1"/>
</dbReference>
<dbReference type="EMBL" id="LR796420">
    <property type="protein sequence ID" value="CAB4143716.1"/>
    <property type="molecule type" value="Genomic_DNA"/>
</dbReference>
<dbReference type="Gene3D" id="3.90.170.10">
    <property type="entry name" value="Adenylosuccinate Synthetase, subunit A, domain 3"/>
    <property type="match status" value="1"/>
</dbReference>
<dbReference type="Pfam" id="PF00709">
    <property type="entry name" value="Adenylsucc_synt"/>
    <property type="match status" value="2"/>
</dbReference>
<dbReference type="PANTHER" id="PTHR11846:SF0">
    <property type="entry name" value="ADENYLOSUCCINATE SYNTHETASE"/>
    <property type="match status" value="1"/>
</dbReference>
<gene>
    <name evidence="7" type="ORF">UFOVP449_258</name>
</gene>
<dbReference type="SUPFAM" id="SSF52540">
    <property type="entry name" value="P-loop containing nucleoside triphosphate hydrolases"/>
    <property type="match status" value="1"/>
</dbReference>
<organism evidence="7">
    <name type="scientific">uncultured Caudovirales phage</name>
    <dbReference type="NCBI Taxonomy" id="2100421"/>
    <lineage>
        <taxon>Viruses</taxon>
        <taxon>Duplodnaviria</taxon>
        <taxon>Heunggongvirae</taxon>
        <taxon>Uroviricota</taxon>
        <taxon>Caudoviricetes</taxon>
        <taxon>Peduoviridae</taxon>
        <taxon>Maltschvirus</taxon>
        <taxon>Maltschvirus maltsch</taxon>
    </lineage>
</organism>
<dbReference type="InterPro" id="IPR042111">
    <property type="entry name" value="Adenylosuccinate_synth_dom3"/>
</dbReference>
<dbReference type="InterPro" id="IPR001114">
    <property type="entry name" value="Adenylosuccinate_synthetase"/>
</dbReference>
<reference evidence="7" key="1">
    <citation type="submission" date="2020-04" db="EMBL/GenBank/DDBJ databases">
        <authorList>
            <person name="Chiriac C."/>
            <person name="Salcher M."/>
            <person name="Ghai R."/>
            <person name="Kavagutti S V."/>
        </authorList>
    </citation>
    <scope>NUCLEOTIDE SEQUENCE</scope>
</reference>
<keyword evidence="2" id="KW-0479">Metal-binding</keyword>
<evidence type="ECO:0000256" key="5">
    <source>
        <dbReference type="ARBA" id="ARBA00022842"/>
    </source>
</evidence>
<accession>A0A6J5MF83</accession>
<dbReference type="GO" id="GO:0004019">
    <property type="term" value="F:adenylosuccinate synthase activity"/>
    <property type="evidence" value="ECO:0007669"/>
    <property type="project" value="InterPro"/>
</dbReference>
<evidence type="ECO:0000256" key="2">
    <source>
        <dbReference type="ARBA" id="ARBA00022723"/>
    </source>
</evidence>
<keyword evidence="1" id="KW-0436">Ligase</keyword>
<sequence length="335" mass="37212">MIEYADVIVDLQAGDTGKGKVAHSLANTPNEYTHIIRYNGGGNAGHTIYHNGQKIVTHFIPCGVLFGIKSIIGPGCVVDPVKLVEEAKQLESLGFDVKGNLFVDIRSHIITDAHKLEDSKDNIIGTTKTGNGPAYEHKYGRAGIRAENCPELEELLIDIYDELHGKEPVKVLFEGAQGFELDIDWGDYPYVTSSHCMVGGAILNGVPPQKVRKVYGVAKAYRTYVGNKQFELSNPIFDKIREVGGEYGATTGRKRQIGWTDIDMLIKSIRLNGVTDLVVNKLDVLEQIDIFPLIYSDTLINFSSSDEFCKYFLQKITENCETIERITFSKTPHNI</sequence>
<dbReference type="GO" id="GO:0005525">
    <property type="term" value="F:GTP binding"/>
    <property type="evidence" value="ECO:0007669"/>
    <property type="project" value="UniProtKB-KW"/>
</dbReference>
<keyword evidence="5" id="KW-0460">Magnesium</keyword>
<dbReference type="GO" id="GO:0046872">
    <property type="term" value="F:metal ion binding"/>
    <property type="evidence" value="ECO:0007669"/>
    <property type="project" value="UniProtKB-KW"/>
</dbReference>
<evidence type="ECO:0000256" key="1">
    <source>
        <dbReference type="ARBA" id="ARBA00022598"/>
    </source>
</evidence>
<dbReference type="GO" id="GO:0046040">
    <property type="term" value="P:IMP metabolic process"/>
    <property type="evidence" value="ECO:0007669"/>
    <property type="project" value="TreeGrafter"/>
</dbReference>
<dbReference type="PANTHER" id="PTHR11846">
    <property type="entry name" value="ADENYLOSUCCINATE SYNTHETASE"/>
    <property type="match status" value="1"/>
</dbReference>
<keyword evidence="4" id="KW-0658">Purine biosynthesis</keyword>
<dbReference type="GO" id="GO:0044208">
    <property type="term" value="P:'de novo' AMP biosynthetic process"/>
    <property type="evidence" value="ECO:0007669"/>
    <property type="project" value="TreeGrafter"/>
</dbReference>
<keyword evidence="6" id="KW-0342">GTP-binding</keyword>
<name>A0A6J5MF83_9CAUD</name>
<dbReference type="InterPro" id="IPR027417">
    <property type="entry name" value="P-loop_NTPase"/>
</dbReference>
<evidence type="ECO:0000256" key="4">
    <source>
        <dbReference type="ARBA" id="ARBA00022755"/>
    </source>
</evidence>
<dbReference type="Gene3D" id="3.40.440.10">
    <property type="entry name" value="Adenylosuccinate Synthetase, subunit A, domain 1"/>
    <property type="match status" value="2"/>
</dbReference>
<dbReference type="InterPro" id="IPR042109">
    <property type="entry name" value="Adenylosuccinate_synth_dom1"/>
</dbReference>
<evidence type="ECO:0000256" key="3">
    <source>
        <dbReference type="ARBA" id="ARBA00022741"/>
    </source>
</evidence>
<protein>
    <submittedName>
        <fullName evidence="7">Adenylosuccinate synthetase</fullName>
    </submittedName>
</protein>
<evidence type="ECO:0000256" key="6">
    <source>
        <dbReference type="ARBA" id="ARBA00023134"/>
    </source>
</evidence>